<dbReference type="PANTHER" id="PTHR45639:SF4">
    <property type="entry name" value="HSC70CB, ISOFORM G"/>
    <property type="match status" value="1"/>
</dbReference>
<dbReference type="Gene3D" id="2.60.34.10">
    <property type="entry name" value="Substrate Binding Domain Of DNAk, Chain A, domain 1"/>
    <property type="match status" value="1"/>
</dbReference>
<dbReference type="Pfam" id="PF00012">
    <property type="entry name" value="HSP70"/>
    <property type="match status" value="1"/>
</dbReference>
<dbReference type="FunFam" id="1.20.1270.10:FF:000002">
    <property type="entry name" value="Heat shock 70 kDa protein 4"/>
    <property type="match status" value="1"/>
</dbReference>
<dbReference type="Gene3D" id="1.20.1270.10">
    <property type="match status" value="1"/>
</dbReference>
<protein>
    <recommendedName>
        <fullName evidence="9">DnaK family protein</fullName>
    </recommendedName>
</protein>
<dbReference type="GO" id="GO:0006950">
    <property type="term" value="P:response to stress"/>
    <property type="evidence" value="ECO:0007669"/>
    <property type="project" value="UniProtKB-ARBA"/>
</dbReference>
<feature type="compositionally biased region" description="Polar residues" evidence="5">
    <location>
        <begin position="835"/>
        <end position="851"/>
    </location>
</feature>
<dbReference type="EMBL" id="KL363187">
    <property type="protein sequence ID" value="KFD57756.1"/>
    <property type="molecule type" value="Genomic_DNA"/>
</dbReference>
<feature type="compositionally biased region" description="Polar residues" evidence="5">
    <location>
        <begin position="539"/>
        <end position="551"/>
    </location>
</feature>
<keyword evidence="8" id="KW-1185">Reference proteome</keyword>
<dbReference type="InterPro" id="IPR018181">
    <property type="entry name" value="Heat_shock_70_CS"/>
</dbReference>
<evidence type="ECO:0008006" key="9">
    <source>
        <dbReference type="Google" id="ProtNLM"/>
    </source>
</evidence>
<evidence type="ECO:0000313" key="7">
    <source>
        <dbReference type="EMBL" id="KFD65523.1"/>
    </source>
</evidence>
<dbReference type="GO" id="GO:0005524">
    <property type="term" value="F:ATP binding"/>
    <property type="evidence" value="ECO:0007669"/>
    <property type="project" value="UniProtKB-KW"/>
</dbReference>
<evidence type="ECO:0000256" key="5">
    <source>
        <dbReference type="SAM" id="MobiDB-lite"/>
    </source>
</evidence>
<dbReference type="PANTHER" id="PTHR45639">
    <property type="entry name" value="HSC70CB, ISOFORM G-RELATED"/>
    <property type="match status" value="1"/>
</dbReference>
<gene>
    <name evidence="6" type="ORF">M513_01426</name>
    <name evidence="7" type="ORF">M514_01426</name>
</gene>
<evidence type="ECO:0000313" key="6">
    <source>
        <dbReference type="EMBL" id="KFD57756.1"/>
    </source>
</evidence>
<dbReference type="SUPFAM" id="SSF53067">
    <property type="entry name" value="Actin-like ATPase domain"/>
    <property type="match status" value="2"/>
</dbReference>
<organism evidence="7">
    <name type="scientific">Trichuris suis</name>
    <name type="common">pig whipworm</name>
    <dbReference type="NCBI Taxonomy" id="68888"/>
    <lineage>
        <taxon>Eukaryota</taxon>
        <taxon>Metazoa</taxon>
        <taxon>Ecdysozoa</taxon>
        <taxon>Nematoda</taxon>
        <taxon>Enoplea</taxon>
        <taxon>Dorylaimia</taxon>
        <taxon>Trichinellida</taxon>
        <taxon>Trichuridae</taxon>
        <taxon>Trichuris</taxon>
    </lineage>
</organism>
<dbReference type="Proteomes" id="UP000030764">
    <property type="component" value="Unassembled WGS sequence"/>
</dbReference>
<evidence type="ECO:0000256" key="4">
    <source>
        <dbReference type="SAM" id="Coils"/>
    </source>
</evidence>
<dbReference type="InterPro" id="IPR013126">
    <property type="entry name" value="Hsp_70_fam"/>
</dbReference>
<dbReference type="Gene3D" id="3.30.420.40">
    <property type="match status" value="2"/>
</dbReference>
<feature type="region of interest" description="Disordered" evidence="5">
    <location>
        <begin position="788"/>
        <end position="851"/>
    </location>
</feature>
<feature type="coiled-coil region" evidence="4">
    <location>
        <begin position="606"/>
        <end position="633"/>
    </location>
</feature>
<dbReference type="EMBL" id="KL367537">
    <property type="protein sequence ID" value="KFD65523.1"/>
    <property type="molecule type" value="Genomic_DNA"/>
</dbReference>
<dbReference type="InterPro" id="IPR029048">
    <property type="entry name" value="HSP70_C_sf"/>
</dbReference>
<accession>A0A085N7S7</accession>
<feature type="compositionally biased region" description="Basic and acidic residues" evidence="5">
    <location>
        <begin position="552"/>
        <end position="578"/>
    </location>
</feature>
<proteinExistence type="inferred from homology"/>
<dbReference type="InterPro" id="IPR043129">
    <property type="entry name" value="ATPase_NBD"/>
</dbReference>
<dbReference type="SUPFAM" id="SSF100920">
    <property type="entry name" value="Heat shock protein 70kD (HSP70), peptide-binding domain"/>
    <property type="match status" value="1"/>
</dbReference>
<name>A0A085N7S7_9BILA</name>
<sequence length="851" mass="94853">MSVVGFDFGNQSCYVGVARQGGIEVVTNDYSVRATPTCVSYGSNLRSIGTSAWQKVLTNLKNSVFSFKNLVGRKFNDPVVQAEKNWLPYELVQISNNRIGIKVEHAGSVRTLLPEQVLAAQLEKLKEITEAYLKAKVTDCVIGVPSFWTDAQRRALLDACSIADIGCLKLLNETTAVALTYGIYKQEFPAESEPSQNVIFIDVGHSTTQISACAYNKGKLKVWTISIACISAANTFVLVDQMLGVVWDMELGGRDFDMALCNTFASEFATKYKINVRANPKASLRLLQECEKLKKQMAADPNKMPLAIDCFMDDKDVVSGMKRSDFEELCSKLFTKFSNLLKQMLVEAKLKVEDIHSVELVGGGSRLPKMKSIVKEILGKEPCTTLNQDEAVARGCTLQCAILSPTFRVREFGLTDVQPYSIKLNWDTDVEGDGESEVFAPGHPFPFSKVLTFYRSQPFALRAAYSSPNCIPYPDYVIGKFTVNGVAPAADGSPSKVKVKVRINPSGIFSVCSATMHEKVVVSTPAATAIVEEPMDTAEQASTEVPNSATNEKAEGEKPTDKEAEANQKPSTKPEKPVVKAKVTDLPIMEQVYCLDQKELELVKGLENEFVRMDRTEREKADAKNAVEEYVYEIREKINDSLRSFITDTDHAAFLKLLNGTEEWLYEEGENQQTETYRERLAQLKVNYGDPVVERWREACERPKAFEDLARSLQQAQKAYEAYQAKNPMFDHWDQKDADKLLKAIEEKYQWYEKSMNMQSRHKPTDPPSVFVAQIVAAREAFESVARQVINKPKPEPPKPKEPPPSTKTPECSEHNSSNQTGDKAAGENAEMKSGDNNQGTNPTIETMDMN</sequence>
<feature type="compositionally biased region" description="Basic and acidic residues" evidence="5">
    <location>
        <begin position="793"/>
        <end position="802"/>
    </location>
</feature>
<evidence type="ECO:0000256" key="3">
    <source>
        <dbReference type="ARBA" id="ARBA00022840"/>
    </source>
</evidence>
<dbReference type="GO" id="GO:0005829">
    <property type="term" value="C:cytosol"/>
    <property type="evidence" value="ECO:0007669"/>
    <property type="project" value="TreeGrafter"/>
</dbReference>
<dbReference type="Proteomes" id="UP000030758">
    <property type="component" value="Unassembled WGS sequence"/>
</dbReference>
<dbReference type="FunFam" id="3.30.420.40:FF:000171">
    <property type="entry name" value="Heat shock 70 kDa protein 4"/>
    <property type="match status" value="2"/>
</dbReference>
<dbReference type="GO" id="GO:0005634">
    <property type="term" value="C:nucleus"/>
    <property type="evidence" value="ECO:0007669"/>
    <property type="project" value="TreeGrafter"/>
</dbReference>
<dbReference type="GO" id="GO:0140662">
    <property type="term" value="F:ATP-dependent protein folding chaperone"/>
    <property type="evidence" value="ECO:0007669"/>
    <property type="project" value="InterPro"/>
</dbReference>
<keyword evidence="2" id="KW-0547">Nucleotide-binding</keyword>
<dbReference type="InterPro" id="IPR029047">
    <property type="entry name" value="HSP70_peptide-bd_sf"/>
</dbReference>
<dbReference type="AlphaFoldDB" id="A0A085N7S7"/>
<evidence type="ECO:0000256" key="1">
    <source>
        <dbReference type="ARBA" id="ARBA00007381"/>
    </source>
</evidence>
<dbReference type="PROSITE" id="PS01036">
    <property type="entry name" value="HSP70_3"/>
    <property type="match status" value="1"/>
</dbReference>
<dbReference type="PRINTS" id="PR00301">
    <property type="entry name" value="HEATSHOCK70"/>
</dbReference>
<reference evidence="7 8" key="1">
    <citation type="journal article" date="2014" name="Nat. Genet.">
        <title>Genome and transcriptome of the porcine whipworm Trichuris suis.</title>
        <authorList>
            <person name="Jex A.R."/>
            <person name="Nejsum P."/>
            <person name="Schwarz E.M."/>
            <person name="Hu L."/>
            <person name="Young N.D."/>
            <person name="Hall R.S."/>
            <person name="Korhonen P.K."/>
            <person name="Liao S."/>
            <person name="Thamsborg S."/>
            <person name="Xia J."/>
            <person name="Xu P."/>
            <person name="Wang S."/>
            <person name="Scheerlinck J.P."/>
            <person name="Hofmann A."/>
            <person name="Sternberg P.W."/>
            <person name="Wang J."/>
            <person name="Gasser R.B."/>
        </authorList>
    </citation>
    <scope>NUCLEOTIDE SEQUENCE [LARGE SCALE GENOMIC DNA]</scope>
    <source>
        <strain evidence="7">DCEP-RM93F</strain>
        <strain evidence="6">DCEP-RM93M</strain>
    </source>
</reference>
<feature type="region of interest" description="Disordered" evidence="5">
    <location>
        <begin position="537"/>
        <end position="578"/>
    </location>
</feature>
<keyword evidence="4" id="KW-0175">Coiled coil</keyword>
<dbReference type="Gene3D" id="3.30.30.30">
    <property type="match status" value="1"/>
</dbReference>
<keyword evidence="3" id="KW-0067">ATP-binding</keyword>
<dbReference type="SUPFAM" id="SSF100934">
    <property type="entry name" value="Heat shock protein 70kD (HSP70), C-terminal subdomain"/>
    <property type="match status" value="1"/>
</dbReference>
<evidence type="ECO:0000256" key="2">
    <source>
        <dbReference type="ARBA" id="ARBA00022741"/>
    </source>
</evidence>
<evidence type="ECO:0000313" key="8">
    <source>
        <dbReference type="Proteomes" id="UP000030764"/>
    </source>
</evidence>
<dbReference type="FunFam" id="3.30.30.30:FF:000002">
    <property type="entry name" value="Heat shock 70 kDa protein 4"/>
    <property type="match status" value="1"/>
</dbReference>
<dbReference type="FunFam" id="3.90.640.10:FF:000004">
    <property type="entry name" value="Heat shock 70 kDa protein 4"/>
    <property type="match status" value="1"/>
</dbReference>
<dbReference type="Gene3D" id="3.90.640.10">
    <property type="entry name" value="Actin, Chain A, domain 4"/>
    <property type="match status" value="1"/>
</dbReference>
<comment type="similarity">
    <text evidence="1">Belongs to the heat shock protein 70 family.</text>
</comment>